<reference evidence="3" key="2">
    <citation type="submission" date="2015-01" db="EMBL/GenBank/DDBJ databases">
        <title>Evolutionary Origins and Diversification of the Mycorrhizal Mutualists.</title>
        <authorList>
            <consortium name="DOE Joint Genome Institute"/>
            <consortium name="Mycorrhizal Genomics Consortium"/>
            <person name="Kohler A."/>
            <person name="Kuo A."/>
            <person name="Nagy L.G."/>
            <person name="Floudas D."/>
            <person name="Copeland A."/>
            <person name="Barry K.W."/>
            <person name="Cichocki N."/>
            <person name="Veneault-Fourrey C."/>
            <person name="LaButti K."/>
            <person name="Lindquist E.A."/>
            <person name="Lipzen A."/>
            <person name="Lundell T."/>
            <person name="Morin E."/>
            <person name="Murat C."/>
            <person name="Riley R."/>
            <person name="Ohm R."/>
            <person name="Sun H."/>
            <person name="Tunlid A."/>
            <person name="Henrissat B."/>
            <person name="Grigoriev I.V."/>
            <person name="Hibbett D.S."/>
            <person name="Martin F."/>
        </authorList>
    </citation>
    <scope>NUCLEOTIDE SEQUENCE [LARGE SCALE GENOMIC DNA]</scope>
    <source>
        <strain evidence="3">Ve08.2h10</strain>
    </source>
</reference>
<dbReference type="EMBL" id="KN825348">
    <property type="protein sequence ID" value="KIK91781.1"/>
    <property type="molecule type" value="Genomic_DNA"/>
</dbReference>
<sequence length="131" mass="15145">ITRIAAEWSAQKRLEYLTWIGNYEAEQLVFVDESSVDCQTTYHGHAWSIRGTKAQCKAFFVHGRRFSVLPALSLHDGILHCSVVKGSFCTETFMQFMRWLLDNMQPFPALNSVIVMDNCRIHKHNNIQELI</sequence>
<dbReference type="GO" id="GO:0003676">
    <property type="term" value="F:nucleic acid binding"/>
    <property type="evidence" value="ECO:0007669"/>
    <property type="project" value="InterPro"/>
</dbReference>
<dbReference type="InParanoid" id="A0A0D0DTC9"/>
<organism evidence="2 3">
    <name type="scientific">Paxillus rubicundulus Ve08.2h10</name>
    <dbReference type="NCBI Taxonomy" id="930991"/>
    <lineage>
        <taxon>Eukaryota</taxon>
        <taxon>Fungi</taxon>
        <taxon>Dikarya</taxon>
        <taxon>Basidiomycota</taxon>
        <taxon>Agaricomycotina</taxon>
        <taxon>Agaricomycetes</taxon>
        <taxon>Agaricomycetidae</taxon>
        <taxon>Boletales</taxon>
        <taxon>Paxilineae</taxon>
        <taxon>Paxillaceae</taxon>
        <taxon>Paxillus</taxon>
    </lineage>
</organism>
<proteinExistence type="predicted"/>
<dbReference type="InterPro" id="IPR038717">
    <property type="entry name" value="Tc1-like_DDE_dom"/>
</dbReference>
<dbReference type="AlphaFoldDB" id="A0A0D0DTC9"/>
<feature type="non-terminal residue" evidence="2">
    <location>
        <position position="1"/>
    </location>
</feature>
<dbReference type="Pfam" id="PF13358">
    <property type="entry name" value="DDE_3"/>
    <property type="match status" value="1"/>
</dbReference>
<dbReference type="InterPro" id="IPR036397">
    <property type="entry name" value="RNaseH_sf"/>
</dbReference>
<gene>
    <name evidence="2" type="ORF">PAXRUDRAFT_53197</name>
</gene>
<evidence type="ECO:0000313" key="3">
    <source>
        <dbReference type="Proteomes" id="UP000054538"/>
    </source>
</evidence>
<keyword evidence="3" id="KW-1185">Reference proteome</keyword>
<dbReference type="OrthoDB" id="2142724at2759"/>
<dbReference type="PANTHER" id="PTHR46564">
    <property type="entry name" value="TRANSPOSASE"/>
    <property type="match status" value="1"/>
</dbReference>
<dbReference type="Gene3D" id="3.30.420.10">
    <property type="entry name" value="Ribonuclease H-like superfamily/Ribonuclease H"/>
    <property type="match status" value="1"/>
</dbReference>
<name>A0A0D0DTC9_9AGAM</name>
<feature type="non-terminal residue" evidence="2">
    <location>
        <position position="131"/>
    </location>
</feature>
<reference evidence="2 3" key="1">
    <citation type="submission" date="2014-04" db="EMBL/GenBank/DDBJ databases">
        <authorList>
            <consortium name="DOE Joint Genome Institute"/>
            <person name="Kuo A."/>
            <person name="Kohler A."/>
            <person name="Jargeat P."/>
            <person name="Nagy L.G."/>
            <person name="Floudas D."/>
            <person name="Copeland A."/>
            <person name="Barry K.W."/>
            <person name="Cichocki N."/>
            <person name="Veneault-Fourrey C."/>
            <person name="LaButti K."/>
            <person name="Lindquist E.A."/>
            <person name="Lipzen A."/>
            <person name="Lundell T."/>
            <person name="Morin E."/>
            <person name="Murat C."/>
            <person name="Sun H."/>
            <person name="Tunlid A."/>
            <person name="Henrissat B."/>
            <person name="Grigoriev I.V."/>
            <person name="Hibbett D.S."/>
            <person name="Martin F."/>
            <person name="Nordberg H.P."/>
            <person name="Cantor M.N."/>
            <person name="Hua S.X."/>
        </authorList>
    </citation>
    <scope>NUCLEOTIDE SEQUENCE [LARGE SCALE GENOMIC DNA]</scope>
    <source>
        <strain evidence="2 3">Ve08.2h10</strain>
    </source>
</reference>
<feature type="domain" description="Tc1-like transposase DDE" evidence="1">
    <location>
        <begin position="27"/>
        <end position="131"/>
    </location>
</feature>
<dbReference type="STRING" id="930991.A0A0D0DTC9"/>
<protein>
    <recommendedName>
        <fullName evidence="1">Tc1-like transposase DDE domain-containing protein</fullName>
    </recommendedName>
</protein>
<evidence type="ECO:0000313" key="2">
    <source>
        <dbReference type="EMBL" id="KIK91781.1"/>
    </source>
</evidence>
<dbReference type="Proteomes" id="UP000054538">
    <property type="component" value="Unassembled WGS sequence"/>
</dbReference>
<accession>A0A0D0DTC9</accession>
<evidence type="ECO:0000259" key="1">
    <source>
        <dbReference type="Pfam" id="PF13358"/>
    </source>
</evidence>
<dbReference type="PANTHER" id="PTHR46564:SF1">
    <property type="entry name" value="TRANSPOSASE"/>
    <property type="match status" value="1"/>
</dbReference>
<dbReference type="HOGENOM" id="CLU_056788_11_1_1"/>